<proteinExistence type="predicted"/>
<evidence type="ECO:0000313" key="2">
    <source>
        <dbReference type="Proteomes" id="UP000762676"/>
    </source>
</evidence>
<comment type="caution">
    <text evidence="1">The sequence shown here is derived from an EMBL/GenBank/DDBJ whole genome shotgun (WGS) entry which is preliminary data.</text>
</comment>
<keyword evidence="2" id="KW-1185">Reference proteome</keyword>
<dbReference type="EMBL" id="BMAT01014045">
    <property type="protein sequence ID" value="GFS25446.1"/>
    <property type="molecule type" value="Genomic_DNA"/>
</dbReference>
<dbReference type="Proteomes" id="UP000762676">
    <property type="component" value="Unassembled WGS sequence"/>
</dbReference>
<sequence length="167" mass="17977">MTATKKTKTCSMTMSSYRGSLTKSYVTIILMGDLNAKLGDNNNGAESERTMGHHGCGSINNAGERLVEFSAGNDLVIKGTLYNALQTIFIISHATHLNTTFTTIVISGICRGSLFYVRVNRVQMSLNGNQRDTENVGAPRPLGDGVEAAAMGQSWGTLSTLTLDRVR</sequence>
<evidence type="ECO:0000313" key="1">
    <source>
        <dbReference type="EMBL" id="GFS25446.1"/>
    </source>
</evidence>
<name>A0AAV4JY04_9GAST</name>
<accession>A0AAV4JY04</accession>
<reference evidence="1 2" key="1">
    <citation type="journal article" date="2021" name="Elife">
        <title>Chloroplast acquisition without the gene transfer in kleptoplastic sea slugs, Plakobranchus ocellatus.</title>
        <authorList>
            <person name="Maeda T."/>
            <person name="Takahashi S."/>
            <person name="Yoshida T."/>
            <person name="Shimamura S."/>
            <person name="Takaki Y."/>
            <person name="Nagai Y."/>
            <person name="Toyoda A."/>
            <person name="Suzuki Y."/>
            <person name="Arimoto A."/>
            <person name="Ishii H."/>
            <person name="Satoh N."/>
            <person name="Nishiyama T."/>
            <person name="Hasebe M."/>
            <person name="Maruyama T."/>
            <person name="Minagawa J."/>
            <person name="Obokata J."/>
            <person name="Shigenobu S."/>
        </authorList>
    </citation>
    <scope>NUCLEOTIDE SEQUENCE [LARGE SCALE GENOMIC DNA]</scope>
</reference>
<gene>
    <name evidence="1" type="ORF">ElyMa_007026900</name>
</gene>
<dbReference type="AlphaFoldDB" id="A0AAV4JY04"/>
<protein>
    <submittedName>
        <fullName evidence="1">Craniofacial development protein 2-like</fullName>
    </submittedName>
</protein>
<organism evidence="1 2">
    <name type="scientific">Elysia marginata</name>
    <dbReference type="NCBI Taxonomy" id="1093978"/>
    <lineage>
        <taxon>Eukaryota</taxon>
        <taxon>Metazoa</taxon>
        <taxon>Spiralia</taxon>
        <taxon>Lophotrochozoa</taxon>
        <taxon>Mollusca</taxon>
        <taxon>Gastropoda</taxon>
        <taxon>Heterobranchia</taxon>
        <taxon>Euthyneura</taxon>
        <taxon>Panpulmonata</taxon>
        <taxon>Sacoglossa</taxon>
        <taxon>Placobranchoidea</taxon>
        <taxon>Plakobranchidae</taxon>
        <taxon>Elysia</taxon>
    </lineage>
</organism>